<sequence>MSESKKRAKLSQKEFPRETLAKALVIGEAIWENFAGKGAAPHEIALALGLSPTSGGWRSLCGTSIAYGLTEGGYNANEIILTDLGRRIVAPEDDGDDDLARVEAILQPTKMGEFLKKYNKAKFPKENIAQNVLVGMGLPKERAEKSVEIIRENGIYTGILKETKTGLFVALGSPASPPKIEDENINDSLDDEDLLDRHAEEDEEHFARRIAENNESEPKPVKPVQRNSNVFISHGKNKKVVQQLKELLTFGKFNPVVSVEKETASIPVPEKVFEDMRECSAAVIHLEAEQELLDPEGNKHSKINENVLIEIGAAIALYNKNFVLLVKKGVKLPSNLQGLYRSEYEGDALDYEATMKLLKTFNQFK</sequence>
<dbReference type="eggNOG" id="COG4271">
    <property type="taxonomic scope" value="Bacteria"/>
</dbReference>
<accession>C7RC53</accession>
<evidence type="ECO:0000259" key="1">
    <source>
        <dbReference type="Pfam" id="PF10137"/>
    </source>
</evidence>
<feature type="domain" description="CD-NTase-associated protein 12/Pycsar effector protein TIR" evidence="1">
    <location>
        <begin position="229"/>
        <end position="345"/>
    </location>
</feature>
<dbReference type="Proteomes" id="UP000001231">
    <property type="component" value="Chromosome"/>
</dbReference>
<dbReference type="InterPro" id="IPR019302">
    <property type="entry name" value="CAP12/PCTIR_TIR_dom"/>
</dbReference>
<name>C7RC53_KANKD</name>
<reference evidence="2 3" key="1">
    <citation type="journal article" date="2009" name="Stand. Genomic Sci.">
        <title>Complete genome sequence of Kangiella koreensis type strain (SW-125).</title>
        <authorList>
            <person name="Han C."/>
            <person name="Sikorski J."/>
            <person name="Lapidus A."/>
            <person name="Nolan M."/>
            <person name="Glavina Del Rio T."/>
            <person name="Tice H."/>
            <person name="Cheng J.F."/>
            <person name="Lucas S."/>
            <person name="Chen F."/>
            <person name="Copeland A."/>
            <person name="Ivanova N."/>
            <person name="Mavromatis K."/>
            <person name="Ovchinnikova G."/>
            <person name="Pati A."/>
            <person name="Bruce D."/>
            <person name="Goodwin L."/>
            <person name="Pitluck S."/>
            <person name="Chen A."/>
            <person name="Palaniappan K."/>
            <person name="Land M."/>
            <person name="Hauser L."/>
            <person name="Chang Y.J."/>
            <person name="Jeffries C.D."/>
            <person name="Chain P."/>
            <person name="Saunders E."/>
            <person name="Brettin T."/>
            <person name="Goker M."/>
            <person name="Tindall B.J."/>
            <person name="Bristow J."/>
            <person name="Eisen J.A."/>
            <person name="Markowitz V."/>
            <person name="Hugenholtz P."/>
            <person name="Kyrpides N.C."/>
            <person name="Klenk H.P."/>
            <person name="Detter J.C."/>
        </authorList>
    </citation>
    <scope>NUCLEOTIDE SEQUENCE [LARGE SCALE GENOMIC DNA]</scope>
    <source>
        <strain evidence="3">DSM 16069 / KCTC 12182 / SW-125</strain>
    </source>
</reference>
<dbReference type="AlphaFoldDB" id="C7RC53"/>
<dbReference type="InParanoid" id="C7RC53"/>
<keyword evidence="3" id="KW-1185">Reference proteome</keyword>
<dbReference type="HOGENOM" id="CLU_758162_0_0_6"/>
<evidence type="ECO:0000313" key="3">
    <source>
        <dbReference type="Proteomes" id="UP000001231"/>
    </source>
</evidence>
<dbReference type="STRING" id="523791.Kkor_1433"/>
<gene>
    <name evidence="2" type="ordered locus">Kkor_1433</name>
</gene>
<dbReference type="Pfam" id="PF10137">
    <property type="entry name" value="CAP12-PCTIR_TIR"/>
    <property type="match status" value="1"/>
</dbReference>
<evidence type="ECO:0000313" key="2">
    <source>
        <dbReference type="EMBL" id="ACV26845.1"/>
    </source>
</evidence>
<dbReference type="EMBL" id="CP001707">
    <property type="protein sequence ID" value="ACV26845.1"/>
    <property type="molecule type" value="Genomic_DNA"/>
</dbReference>
<dbReference type="RefSeq" id="WP_012801359.1">
    <property type="nucleotide sequence ID" value="NC_013166.1"/>
</dbReference>
<dbReference type="GO" id="GO:0050135">
    <property type="term" value="F:NADP+ nucleosidase activity"/>
    <property type="evidence" value="ECO:0007669"/>
    <property type="project" value="InterPro"/>
</dbReference>
<dbReference type="OrthoDB" id="5180013at2"/>
<dbReference type="KEGG" id="kko:Kkor_1433"/>
<proteinExistence type="predicted"/>
<protein>
    <recommendedName>
        <fullName evidence="1">CD-NTase-associated protein 12/Pycsar effector protein TIR domain-containing protein</fullName>
    </recommendedName>
</protein>
<organism evidence="2 3">
    <name type="scientific">Kangiella koreensis (strain DSM 16069 / JCM 12317 / KCTC 12182 / SW-125)</name>
    <dbReference type="NCBI Taxonomy" id="523791"/>
    <lineage>
        <taxon>Bacteria</taxon>
        <taxon>Pseudomonadati</taxon>
        <taxon>Pseudomonadota</taxon>
        <taxon>Gammaproteobacteria</taxon>
        <taxon>Kangiellales</taxon>
        <taxon>Kangiellaceae</taxon>
        <taxon>Kangiella</taxon>
    </lineage>
</organism>